<feature type="domain" description="Response regulatory" evidence="2">
    <location>
        <begin position="22"/>
        <end position="140"/>
    </location>
</feature>
<dbReference type="SMART" id="SM00448">
    <property type="entry name" value="REC"/>
    <property type="match status" value="1"/>
</dbReference>
<dbReference type="GO" id="GO:0000160">
    <property type="term" value="P:phosphorelay signal transduction system"/>
    <property type="evidence" value="ECO:0007669"/>
    <property type="project" value="InterPro"/>
</dbReference>
<proteinExistence type="predicted"/>
<evidence type="ECO:0000256" key="1">
    <source>
        <dbReference type="PROSITE-ProRule" id="PRU00169"/>
    </source>
</evidence>
<dbReference type="Pfam" id="PF00072">
    <property type="entry name" value="Response_reg"/>
    <property type="match status" value="1"/>
</dbReference>
<dbReference type="EMBL" id="CP020465">
    <property type="protein sequence ID" value="ASP46841.1"/>
    <property type="molecule type" value="Genomic_DNA"/>
</dbReference>
<name>A0A222G4W2_9GAMM</name>
<dbReference type="Proteomes" id="UP000202259">
    <property type="component" value="Chromosome"/>
</dbReference>
<protein>
    <submittedName>
        <fullName evidence="3">Response regulator</fullName>
    </submittedName>
</protein>
<accession>A0A222G4W2</accession>
<evidence type="ECO:0000259" key="2">
    <source>
        <dbReference type="PROSITE" id="PS50110"/>
    </source>
</evidence>
<organism evidence="3 4">
    <name type="scientific">Cognaticolwellia beringensis</name>
    <dbReference type="NCBI Taxonomy" id="1967665"/>
    <lineage>
        <taxon>Bacteria</taxon>
        <taxon>Pseudomonadati</taxon>
        <taxon>Pseudomonadota</taxon>
        <taxon>Gammaproteobacteria</taxon>
        <taxon>Alteromonadales</taxon>
        <taxon>Colwelliaceae</taxon>
        <taxon>Cognaticolwellia</taxon>
    </lineage>
</organism>
<keyword evidence="1" id="KW-0597">Phosphoprotein</keyword>
<dbReference type="Gene3D" id="3.40.50.2300">
    <property type="match status" value="1"/>
</dbReference>
<keyword evidence="4" id="KW-1185">Reference proteome</keyword>
<reference evidence="3 4" key="1">
    <citation type="submission" date="2017-08" db="EMBL/GenBank/DDBJ databases">
        <title>Complete genome of Colwellia sp. NB097-1, a psychrophile bacterium ioslated from Bering Sea.</title>
        <authorList>
            <person name="Chen X."/>
        </authorList>
    </citation>
    <scope>NUCLEOTIDE SEQUENCE [LARGE SCALE GENOMIC DNA]</scope>
    <source>
        <strain evidence="3 4">NB097-1</strain>
    </source>
</reference>
<sequence length="143" mass="16199">MTKAQLSPLKLPRTYLMSEFINILYVEDNEGDVELMRMSIDRYCASLNIVLDVAETVAEAKVIFQHGKHVIALIDWNLPDGEGIDVLKFIREMHEELPVFLLSGVITADHIKATEKYKPTACLEKDYGKPFFAALEKSILSIN</sequence>
<dbReference type="PROSITE" id="PS50110">
    <property type="entry name" value="RESPONSE_REGULATORY"/>
    <property type="match status" value="1"/>
</dbReference>
<dbReference type="InterPro" id="IPR011006">
    <property type="entry name" value="CheY-like_superfamily"/>
</dbReference>
<dbReference type="InterPro" id="IPR001789">
    <property type="entry name" value="Sig_transdc_resp-reg_receiver"/>
</dbReference>
<feature type="modified residue" description="4-aspartylphosphate" evidence="1">
    <location>
        <position position="75"/>
    </location>
</feature>
<dbReference type="SUPFAM" id="SSF52172">
    <property type="entry name" value="CheY-like"/>
    <property type="match status" value="1"/>
</dbReference>
<evidence type="ECO:0000313" key="4">
    <source>
        <dbReference type="Proteomes" id="UP000202259"/>
    </source>
</evidence>
<dbReference type="KEGG" id="cber:B5D82_03025"/>
<gene>
    <name evidence="3" type="ORF">B5D82_03025</name>
</gene>
<dbReference type="AlphaFoldDB" id="A0A222G4W2"/>
<evidence type="ECO:0000313" key="3">
    <source>
        <dbReference type="EMBL" id="ASP46841.1"/>
    </source>
</evidence>